<protein>
    <submittedName>
        <fullName evidence="1">Uncharacterized protein</fullName>
    </submittedName>
</protein>
<dbReference type="Proteomes" id="UP000030401">
    <property type="component" value="Unassembled WGS sequence"/>
</dbReference>
<evidence type="ECO:0000313" key="2">
    <source>
        <dbReference type="Proteomes" id="UP000030401"/>
    </source>
</evidence>
<organism evidence="1 2">
    <name type="scientific">Pontibacillus litoralis JSM 072002</name>
    <dbReference type="NCBI Taxonomy" id="1385512"/>
    <lineage>
        <taxon>Bacteria</taxon>
        <taxon>Bacillati</taxon>
        <taxon>Bacillota</taxon>
        <taxon>Bacilli</taxon>
        <taxon>Bacillales</taxon>
        <taxon>Bacillaceae</taxon>
        <taxon>Pontibacillus</taxon>
    </lineage>
</organism>
<dbReference type="AlphaFoldDB" id="A0A0A5G9F8"/>
<evidence type="ECO:0000313" key="1">
    <source>
        <dbReference type="EMBL" id="KGX87813.1"/>
    </source>
</evidence>
<proteinExistence type="predicted"/>
<accession>A0A0A5G9F8</accession>
<comment type="caution">
    <text evidence="1">The sequence shown here is derived from an EMBL/GenBank/DDBJ whole genome shotgun (WGS) entry which is preliminary data.</text>
</comment>
<dbReference type="OrthoDB" id="9815466at2"/>
<sequence length="103" mass="12121">MEIINANHFFNIEYILTEEVNEPHIPHSYEVIHRSNANPAFIIAKTEANFPFAYVEDRMITREEFSKLNPLEKEIFLTQSVVLETNEDFGLKKFEEKSQVECL</sequence>
<dbReference type="EMBL" id="AVPG01000005">
    <property type="protein sequence ID" value="KGX87813.1"/>
    <property type="molecule type" value="Genomic_DNA"/>
</dbReference>
<keyword evidence="2" id="KW-1185">Reference proteome</keyword>
<gene>
    <name evidence="1" type="ORF">N784_14130</name>
</gene>
<name>A0A0A5G9F8_9BACI</name>
<reference evidence="1 2" key="1">
    <citation type="submission" date="2013-08" db="EMBL/GenBank/DDBJ databases">
        <authorList>
            <person name="Huang J."/>
            <person name="Wang G."/>
        </authorList>
    </citation>
    <scope>NUCLEOTIDE SEQUENCE [LARGE SCALE GENOMIC DNA]</scope>
    <source>
        <strain evidence="1 2">JSM 072002</strain>
    </source>
</reference>
<dbReference type="RefSeq" id="WP_036833134.1">
    <property type="nucleotide sequence ID" value="NZ_AVPG01000005.1"/>
</dbReference>